<reference evidence="1" key="2">
    <citation type="journal article" date="2020" name="Nat. Commun.">
        <title>Large-scale genome sequencing of mycorrhizal fungi provides insights into the early evolution of symbiotic traits.</title>
        <authorList>
            <person name="Miyauchi S."/>
            <person name="Kiss E."/>
            <person name="Kuo A."/>
            <person name="Drula E."/>
            <person name="Kohler A."/>
            <person name="Sanchez-Garcia M."/>
            <person name="Morin E."/>
            <person name="Andreopoulos B."/>
            <person name="Barry K.W."/>
            <person name="Bonito G."/>
            <person name="Buee M."/>
            <person name="Carver A."/>
            <person name="Chen C."/>
            <person name="Cichocki N."/>
            <person name="Clum A."/>
            <person name="Culley D."/>
            <person name="Crous P.W."/>
            <person name="Fauchery L."/>
            <person name="Girlanda M."/>
            <person name="Hayes R.D."/>
            <person name="Keri Z."/>
            <person name="LaButti K."/>
            <person name="Lipzen A."/>
            <person name="Lombard V."/>
            <person name="Magnuson J."/>
            <person name="Maillard F."/>
            <person name="Murat C."/>
            <person name="Nolan M."/>
            <person name="Ohm R.A."/>
            <person name="Pangilinan J."/>
            <person name="Pereira M.F."/>
            <person name="Perotto S."/>
            <person name="Peter M."/>
            <person name="Pfister S."/>
            <person name="Riley R."/>
            <person name="Sitrit Y."/>
            <person name="Stielow J.B."/>
            <person name="Szollosi G."/>
            <person name="Zifcakova L."/>
            <person name="Stursova M."/>
            <person name="Spatafora J.W."/>
            <person name="Tedersoo L."/>
            <person name="Vaario L.M."/>
            <person name="Yamada A."/>
            <person name="Yan M."/>
            <person name="Wang P."/>
            <person name="Xu J."/>
            <person name="Bruns T."/>
            <person name="Baldrian P."/>
            <person name="Vilgalys R."/>
            <person name="Dunand C."/>
            <person name="Henrissat B."/>
            <person name="Grigoriev I.V."/>
            <person name="Hibbett D."/>
            <person name="Nagy L.G."/>
            <person name="Martin F.M."/>
        </authorList>
    </citation>
    <scope>NUCLEOTIDE SEQUENCE</scope>
    <source>
        <strain evidence="1">P2</strain>
    </source>
</reference>
<proteinExistence type="predicted"/>
<keyword evidence="2" id="KW-1185">Reference proteome</keyword>
<organism evidence="1 2">
    <name type="scientific">Thelephora ganbajun</name>
    <name type="common">Ganba fungus</name>
    <dbReference type="NCBI Taxonomy" id="370292"/>
    <lineage>
        <taxon>Eukaryota</taxon>
        <taxon>Fungi</taxon>
        <taxon>Dikarya</taxon>
        <taxon>Basidiomycota</taxon>
        <taxon>Agaricomycotina</taxon>
        <taxon>Agaricomycetes</taxon>
        <taxon>Thelephorales</taxon>
        <taxon>Thelephoraceae</taxon>
        <taxon>Thelephora</taxon>
    </lineage>
</organism>
<dbReference type="EMBL" id="MU118036">
    <property type="protein sequence ID" value="KAF9647356.1"/>
    <property type="molecule type" value="Genomic_DNA"/>
</dbReference>
<sequence>MHRFRLIPMFGRDTIRKFSGDVSAMKKMSARHFEDILQCCIPVFDGLLFPPHNKAILDLLFDMATWHAYAKLRQHTEYTLRSFEAKTRELGDQLRHFSQSTCPSFPTKELPGEAAARGRRRVANQKTRALSGKQPTKQPQDDGDAAKSVKTFSLSTSKVHALGDYPGTIRRLGTTDSYSTQRVSADEFEVNESDSSL</sequence>
<evidence type="ECO:0000313" key="2">
    <source>
        <dbReference type="Proteomes" id="UP000886501"/>
    </source>
</evidence>
<accession>A0ACB6ZDV2</accession>
<gene>
    <name evidence="1" type="ORF">BDM02DRAFT_3248817</name>
</gene>
<dbReference type="Proteomes" id="UP000886501">
    <property type="component" value="Unassembled WGS sequence"/>
</dbReference>
<comment type="caution">
    <text evidence="1">The sequence shown here is derived from an EMBL/GenBank/DDBJ whole genome shotgun (WGS) entry which is preliminary data.</text>
</comment>
<name>A0ACB6ZDV2_THEGA</name>
<protein>
    <submittedName>
        <fullName evidence="1">Uncharacterized protein</fullName>
    </submittedName>
</protein>
<reference evidence="1" key="1">
    <citation type="submission" date="2019-10" db="EMBL/GenBank/DDBJ databases">
        <authorList>
            <consortium name="DOE Joint Genome Institute"/>
            <person name="Kuo A."/>
            <person name="Miyauchi S."/>
            <person name="Kiss E."/>
            <person name="Drula E."/>
            <person name="Kohler A."/>
            <person name="Sanchez-Garcia M."/>
            <person name="Andreopoulos B."/>
            <person name="Barry K.W."/>
            <person name="Bonito G."/>
            <person name="Buee M."/>
            <person name="Carver A."/>
            <person name="Chen C."/>
            <person name="Cichocki N."/>
            <person name="Clum A."/>
            <person name="Culley D."/>
            <person name="Crous P.W."/>
            <person name="Fauchery L."/>
            <person name="Girlanda M."/>
            <person name="Hayes R."/>
            <person name="Keri Z."/>
            <person name="Labutti K."/>
            <person name="Lipzen A."/>
            <person name="Lombard V."/>
            <person name="Magnuson J."/>
            <person name="Maillard F."/>
            <person name="Morin E."/>
            <person name="Murat C."/>
            <person name="Nolan M."/>
            <person name="Ohm R."/>
            <person name="Pangilinan J."/>
            <person name="Pereira M."/>
            <person name="Perotto S."/>
            <person name="Peter M."/>
            <person name="Riley R."/>
            <person name="Sitrit Y."/>
            <person name="Stielow B."/>
            <person name="Szollosi G."/>
            <person name="Zifcakova L."/>
            <person name="Stursova M."/>
            <person name="Spatafora J.W."/>
            <person name="Tedersoo L."/>
            <person name="Vaario L.-M."/>
            <person name="Yamada A."/>
            <person name="Yan M."/>
            <person name="Wang P."/>
            <person name="Xu J."/>
            <person name="Bruns T."/>
            <person name="Baldrian P."/>
            <person name="Vilgalys R."/>
            <person name="Henrissat B."/>
            <person name="Grigoriev I.V."/>
            <person name="Hibbett D."/>
            <person name="Nagy L.G."/>
            <person name="Martin F.M."/>
        </authorList>
    </citation>
    <scope>NUCLEOTIDE SEQUENCE</scope>
    <source>
        <strain evidence="1">P2</strain>
    </source>
</reference>
<evidence type="ECO:0000313" key="1">
    <source>
        <dbReference type="EMBL" id="KAF9647356.1"/>
    </source>
</evidence>